<dbReference type="EMBL" id="CP042467">
    <property type="protein sequence ID" value="QED27885.1"/>
    <property type="molecule type" value="Genomic_DNA"/>
</dbReference>
<evidence type="ECO:0000313" key="1">
    <source>
        <dbReference type="EMBL" id="QED27885.1"/>
    </source>
</evidence>
<dbReference type="Proteomes" id="UP000321595">
    <property type="component" value="Chromosome"/>
</dbReference>
<dbReference type="OrthoDB" id="5526229at2"/>
<organism evidence="1 2">
    <name type="scientific">Microvenator marinus</name>
    <dbReference type="NCBI Taxonomy" id="2600177"/>
    <lineage>
        <taxon>Bacteria</taxon>
        <taxon>Deltaproteobacteria</taxon>
        <taxon>Bradymonadales</taxon>
        <taxon>Microvenatoraceae</taxon>
        <taxon>Microvenator</taxon>
    </lineage>
</organism>
<evidence type="ECO:0000313" key="2">
    <source>
        <dbReference type="Proteomes" id="UP000321595"/>
    </source>
</evidence>
<sequence>MYRHFLYGFVALVLVGGCTDDPASSVIFPPNNTNTGTNNNTVEPPNNTNQADMPVDMTAQSCTTHQECEAPEVCVYDLETGLGECGTSGPGTTGDVCSTGAECQSGICLNGICADPCGTCPTGFVCETSQIPLTSGGTFDLDVCIPEPNPCLSDSNCANNTVCVVDRTDAVDPLLCRAPVGDLDLGESCSMDSECRSNLCVDGACTKPCERPNDCATDGSYLCRTTDISEGGAANEVAICVPRPEDECLSDSQCPTGRCIATKTSTAITFSCGAPNSGGGETGDTCAADSDCAQNLCLNGLCAAPCQAGGDCASAPDFSCQLSSIEVSAGTANASVCVPPVECENRDACRASETCFVRASNAGVDLFCRAPNAGGGNLGQVCTSNATCGANYCLETRFRDVCTNPCQTNADCPTAGYICGSVDVDFQGGQEAVSMCVPVAPTPCTSNTSCPSGQRCSIIENTSNDGLEAVCVPVTGGLASGTACTQDNDCASLLCTNGFCSDVCTDANQCGNNQLCQDRTVVKGGLSGDFQICETLADQGCSDSSSCTDGVRVCSDIRLNASNTYETFCELPNNAAAGQLGDPCTTNSQCRENICLQGTYCSVICNDDTDCASGQGCTTFGYSSMGTVTQLGFCVDVCTDNTDCSNGNVCTISPDTIANDVDLICEAPIGTKDLGDTCANGGECISGLCLTSFAYNNTQCNSDAQCAQDESCECPVDDPICADADKRCATTELACTRICDGNEDCSGGVAGNELTECANDVVVQRPQGGTKRISTCSRAN</sequence>
<protein>
    <submittedName>
        <fullName evidence="1">Uncharacterized protein</fullName>
    </submittedName>
</protein>
<reference evidence="1 2" key="1">
    <citation type="submission" date="2019-08" db="EMBL/GenBank/DDBJ databases">
        <authorList>
            <person name="Liang Q."/>
        </authorList>
    </citation>
    <scope>NUCLEOTIDE SEQUENCE [LARGE SCALE GENOMIC DNA]</scope>
    <source>
        <strain evidence="1 2">V1718</strain>
    </source>
</reference>
<proteinExistence type="predicted"/>
<dbReference type="RefSeq" id="WP_146959825.1">
    <property type="nucleotide sequence ID" value="NZ_CP042467.1"/>
</dbReference>
<dbReference type="KEGG" id="bbae:FRD01_11690"/>
<dbReference type="PANTHER" id="PTHR33459">
    <property type="entry name" value="DD-GDCA PROTEIN"/>
    <property type="match status" value="1"/>
</dbReference>
<dbReference type="InterPro" id="IPR052326">
    <property type="entry name" value="Diff-Dev_Assoc_Protein"/>
</dbReference>
<gene>
    <name evidence="1" type="ORF">FRD01_11690</name>
</gene>
<dbReference type="AlphaFoldDB" id="A0A5B8XQS4"/>
<keyword evidence="2" id="KW-1185">Reference proteome</keyword>
<accession>A0A5B8XQS4</accession>
<name>A0A5B8XQS4_9DELT</name>
<dbReference type="PROSITE" id="PS51257">
    <property type="entry name" value="PROKAR_LIPOPROTEIN"/>
    <property type="match status" value="1"/>
</dbReference>
<dbReference type="PANTHER" id="PTHR33459:SF7">
    <property type="entry name" value="DD-GDCA PROTEIN"/>
    <property type="match status" value="1"/>
</dbReference>